<feature type="domain" description="HTH cro/C1-type" evidence="2">
    <location>
        <begin position="6"/>
        <end position="66"/>
    </location>
</feature>
<dbReference type="RefSeq" id="WP_329078535.1">
    <property type="nucleotide sequence ID" value="NZ_CP109389.1"/>
</dbReference>
<dbReference type="InterPro" id="IPR017853">
    <property type="entry name" value="GH"/>
</dbReference>
<accession>A0ABZ2A800</accession>
<dbReference type="PANTHER" id="PTHR12631:SF10">
    <property type="entry name" value="BETA-XYLOSIDASE-LIKE PROTEIN-RELATED"/>
    <property type="match status" value="1"/>
</dbReference>
<dbReference type="SUPFAM" id="SSF47413">
    <property type="entry name" value="lambda repressor-like DNA-binding domains"/>
    <property type="match status" value="1"/>
</dbReference>
<sequence>MSSDTELAELLEGLKRRSGRSYTALAHRTGLSRSTLHRYCLGTTVPGSFGAVERLARVCGASPLELDRLYRIWSRTVQKDPDSATEIAPDPESGTSAADTPAAVSDVVRVRKDRPPPRRAHFWLRAGVLLLVLVVGSVASDPPYSGNGGIASAGIGRRSDATAEQRLEGPLWSVAPRAVPPEYFGLTLNTDTGETPAFPTGAVRLWESGTRWGSIERRPRRYDWSILDRMVEAAEQDRLPVLFTMSGTPLWAARDGRRSGYGDSLASPPDDLADWDRFVEKVATRYRGRIESYELWDYPSHPLHYAGSVATLAEMVERAATIIRRVDPEALVACPSFGGLRSEPGERLLREFARTGAYENCDAAALKMPPRRADGRPEEIIDLARNVQGVLYEEGLGDIDLWNTGPDRDVAVTPPLDARRAQDYAVRFYLAGLYGRHYGIRRMYFYSWGSTGVPLVVQPVGGRPTEAGLRMGRLLESLDGARIAACGQGAQMGLPEGAYTCRFERDGMPLSVYWTTGGSAAVSLDPGEGPYRLRHMDGRTVRARTGGRITFGEEPVLIEHRAA</sequence>
<gene>
    <name evidence="3" type="ORF">OG442_26535</name>
</gene>
<dbReference type="Proteomes" id="UP001432209">
    <property type="component" value="Chromosome"/>
</dbReference>
<reference evidence="3" key="1">
    <citation type="submission" date="2022-10" db="EMBL/GenBank/DDBJ databases">
        <title>The complete genomes of actinobacterial strains from the NBC collection.</title>
        <authorList>
            <person name="Joergensen T.S."/>
            <person name="Alvarez Arevalo M."/>
            <person name="Sterndorff E.B."/>
            <person name="Faurdal D."/>
            <person name="Vuksanovic O."/>
            <person name="Mourched A.-S."/>
            <person name="Charusanti P."/>
            <person name="Shaw S."/>
            <person name="Blin K."/>
            <person name="Weber T."/>
        </authorList>
    </citation>
    <scope>NUCLEOTIDE SEQUENCE</scope>
    <source>
        <strain evidence="3">NBC_01432</strain>
    </source>
</reference>
<dbReference type="InterPro" id="IPR010982">
    <property type="entry name" value="Lambda_DNA-bd_dom_sf"/>
</dbReference>
<dbReference type="Gene3D" id="1.10.260.40">
    <property type="entry name" value="lambda repressor-like DNA-binding domains"/>
    <property type="match status" value="1"/>
</dbReference>
<evidence type="ECO:0000259" key="2">
    <source>
        <dbReference type="SMART" id="SM00530"/>
    </source>
</evidence>
<dbReference type="SMART" id="SM00530">
    <property type="entry name" value="HTH_XRE"/>
    <property type="match status" value="1"/>
</dbReference>
<dbReference type="SUPFAM" id="SSF51445">
    <property type="entry name" value="(Trans)glycosidases"/>
    <property type="match status" value="1"/>
</dbReference>
<name>A0ABZ2A800_STRNV</name>
<dbReference type="CDD" id="cd00093">
    <property type="entry name" value="HTH_XRE"/>
    <property type="match status" value="1"/>
</dbReference>
<protein>
    <submittedName>
        <fullName evidence="3">Helix-turn-helix domain-containing protein</fullName>
    </submittedName>
</protein>
<keyword evidence="4" id="KW-1185">Reference proteome</keyword>
<dbReference type="InterPro" id="IPR001387">
    <property type="entry name" value="Cro/C1-type_HTH"/>
</dbReference>
<dbReference type="EMBL" id="CP109495">
    <property type="protein sequence ID" value="WUX54823.1"/>
    <property type="molecule type" value="Genomic_DNA"/>
</dbReference>
<dbReference type="Gene3D" id="3.20.20.80">
    <property type="entry name" value="Glycosidases"/>
    <property type="match status" value="1"/>
</dbReference>
<organism evidence="3 4">
    <name type="scientific">Streptomyces niveus</name>
    <name type="common">Streptomyces spheroides</name>
    <dbReference type="NCBI Taxonomy" id="193462"/>
    <lineage>
        <taxon>Bacteria</taxon>
        <taxon>Bacillati</taxon>
        <taxon>Actinomycetota</taxon>
        <taxon>Actinomycetes</taxon>
        <taxon>Kitasatosporales</taxon>
        <taxon>Streptomycetaceae</taxon>
        <taxon>Streptomyces</taxon>
    </lineage>
</organism>
<feature type="region of interest" description="Disordered" evidence="1">
    <location>
        <begin position="80"/>
        <end position="102"/>
    </location>
</feature>
<dbReference type="Pfam" id="PF13560">
    <property type="entry name" value="HTH_31"/>
    <property type="match status" value="1"/>
</dbReference>
<dbReference type="InterPro" id="IPR051923">
    <property type="entry name" value="Glycosyl_Hydrolase_39"/>
</dbReference>
<evidence type="ECO:0000313" key="3">
    <source>
        <dbReference type="EMBL" id="WUX54823.1"/>
    </source>
</evidence>
<evidence type="ECO:0000256" key="1">
    <source>
        <dbReference type="SAM" id="MobiDB-lite"/>
    </source>
</evidence>
<evidence type="ECO:0000313" key="4">
    <source>
        <dbReference type="Proteomes" id="UP001432209"/>
    </source>
</evidence>
<dbReference type="PANTHER" id="PTHR12631">
    <property type="entry name" value="ALPHA-L-IDURONIDASE"/>
    <property type="match status" value="1"/>
</dbReference>
<proteinExistence type="predicted"/>